<dbReference type="RefSeq" id="WP_178934034.1">
    <property type="nucleotide sequence ID" value="NZ_JACBAZ010000008.1"/>
</dbReference>
<keyword evidence="1" id="KW-1133">Transmembrane helix</keyword>
<organism evidence="3 4">
    <name type="scientific">Oceaniferula marina</name>
    <dbReference type="NCBI Taxonomy" id="2748318"/>
    <lineage>
        <taxon>Bacteria</taxon>
        <taxon>Pseudomonadati</taxon>
        <taxon>Verrucomicrobiota</taxon>
        <taxon>Verrucomicrobiia</taxon>
        <taxon>Verrucomicrobiales</taxon>
        <taxon>Verrucomicrobiaceae</taxon>
        <taxon>Oceaniferula</taxon>
    </lineage>
</organism>
<keyword evidence="1" id="KW-0472">Membrane</keyword>
<dbReference type="SMART" id="SM00460">
    <property type="entry name" value="TGc"/>
    <property type="match status" value="1"/>
</dbReference>
<evidence type="ECO:0000313" key="3">
    <source>
        <dbReference type="EMBL" id="NWK57210.1"/>
    </source>
</evidence>
<comment type="caution">
    <text evidence="3">The sequence shown here is derived from an EMBL/GenBank/DDBJ whole genome shotgun (WGS) entry which is preliminary data.</text>
</comment>
<feature type="transmembrane region" description="Helical" evidence="1">
    <location>
        <begin position="177"/>
        <end position="199"/>
    </location>
</feature>
<accession>A0A851GQX3</accession>
<dbReference type="Proteomes" id="UP000557872">
    <property type="component" value="Unassembled WGS sequence"/>
</dbReference>
<dbReference type="PANTHER" id="PTHR42736:SF1">
    <property type="entry name" value="PROTEIN-GLUTAMINE GAMMA-GLUTAMYLTRANSFERASE"/>
    <property type="match status" value="1"/>
</dbReference>
<gene>
    <name evidence="3" type="ORF">HW115_16425</name>
</gene>
<keyword evidence="4" id="KW-1185">Reference proteome</keyword>
<dbReference type="Gene3D" id="3.10.620.30">
    <property type="match status" value="1"/>
</dbReference>
<dbReference type="InterPro" id="IPR002931">
    <property type="entry name" value="Transglutaminase-like"/>
</dbReference>
<name>A0A851GQX3_9BACT</name>
<evidence type="ECO:0000256" key="1">
    <source>
        <dbReference type="SAM" id="Phobius"/>
    </source>
</evidence>
<feature type="transmembrane region" description="Helical" evidence="1">
    <location>
        <begin position="79"/>
        <end position="97"/>
    </location>
</feature>
<reference evidence="3 4" key="1">
    <citation type="submission" date="2020-07" db="EMBL/GenBank/DDBJ databases">
        <title>Roseicoccus Jingziensis gen. nov., sp. nov., isolated from coastal seawater.</title>
        <authorList>
            <person name="Feng X."/>
        </authorList>
    </citation>
    <scope>NUCLEOTIDE SEQUENCE [LARGE SCALE GENOMIC DNA]</scope>
    <source>
        <strain evidence="3 4">N1E253</strain>
    </source>
</reference>
<keyword evidence="1" id="KW-0812">Transmembrane</keyword>
<dbReference type="SUPFAM" id="SSF54001">
    <property type="entry name" value="Cysteine proteinases"/>
    <property type="match status" value="1"/>
</dbReference>
<dbReference type="PANTHER" id="PTHR42736">
    <property type="entry name" value="PROTEIN-GLUTAMINE GAMMA-GLUTAMYLTRANSFERASE"/>
    <property type="match status" value="1"/>
</dbReference>
<feature type="transmembrane region" description="Helical" evidence="1">
    <location>
        <begin position="48"/>
        <end position="67"/>
    </location>
</feature>
<dbReference type="Pfam" id="PF01841">
    <property type="entry name" value="Transglut_core"/>
    <property type="match status" value="1"/>
</dbReference>
<proteinExistence type="predicted"/>
<dbReference type="AlphaFoldDB" id="A0A851GQX3"/>
<feature type="transmembrane region" description="Helical" evidence="1">
    <location>
        <begin position="152"/>
        <end position="170"/>
    </location>
</feature>
<evidence type="ECO:0000259" key="2">
    <source>
        <dbReference type="SMART" id="SM00460"/>
    </source>
</evidence>
<evidence type="ECO:0000313" key="4">
    <source>
        <dbReference type="Proteomes" id="UP000557872"/>
    </source>
</evidence>
<feature type="transmembrane region" description="Helical" evidence="1">
    <location>
        <begin position="572"/>
        <end position="592"/>
    </location>
</feature>
<dbReference type="InterPro" id="IPR038765">
    <property type="entry name" value="Papain-like_cys_pep_sf"/>
</dbReference>
<protein>
    <submittedName>
        <fullName evidence="3">Transglutaminase domain-containing protein</fullName>
    </submittedName>
</protein>
<dbReference type="EMBL" id="JACBAZ010000008">
    <property type="protein sequence ID" value="NWK57210.1"/>
    <property type="molecule type" value="Genomic_DNA"/>
</dbReference>
<dbReference type="InterPro" id="IPR052901">
    <property type="entry name" value="Bact_TGase-like"/>
</dbReference>
<feature type="domain" description="Transglutaminase-like" evidence="2">
    <location>
        <begin position="455"/>
        <end position="530"/>
    </location>
</feature>
<sequence>MPPRLLSGITLLFWGSMTGHPVLGLIAALLLESKSWLTTRWEFGPTTYVRAWHYSVLCATLIAILSWINGTKANQLHSLFIWAPLALLPIELAMRFGTANKIPLNTFSFFARRKMQEDERLGRQVEPRMIHTSYPYLAVTLLATAMGSRSEWHHLAGMSLLIAIALFFNARKAGFRPWAWAVSIGCIIALTSAGQWGMFKLRDYYRSSSAPDHENHHSSADESRTSIGRLGRLKLSSRIFWRMRVHQGPPPPLVRVATYNRYANAVWKYQYLDRDPNAPHDELGYLGQTILPQSDIRVFKDQESAPLPVIEEPAELTMIGEINPRLIDNPLPLPHFTQAIGGIAKLGPESNLDCNTLGTVRLANPEYHVIQYQIWRGKHSTTERAPDKTDLDIPAKEQASIRKISEELKLKELPNTALKIQALRHFFTTEFAYSTHLNTPGLSKRNRRTAISRFLEETRTGHCEYFATATTLLLREAGVPTRYCIGFAADEKDQDEWLMRGLDAHAWCRVWIPSNDSTHGGHWQDLDLTPPSWQHLGEGKRNQWQRKLSDWWQMLSEDFLLWRSEESNRSQVSTIIASLIAVLTLWIAWRLWKSRRPRQSHTAKVYHPPSGVSQTPLNRLEPQLGKILGPRPVGMPLPEWLAQLTEHLPEQSELINKLSESHNHIRFCPDVPSGSPEDQAIDSLCKQLQRQLKSCQKHRKRSNHSD</sequence>